<name>A0ABQ6BA25_9BRAD</name>
<feature type="domain" description="T6SS Phospholipase effector Tle1-like catalytic" evidence="2">
    <location>
        <begin position="3"/>
        <end position="293"/>
    </location>
</feature>
<dbReference type="Proteomes" id="UP001156905">
    <property type="component" value="Unassembled WGS sequence"/>
</dbReference>
<protein>
    <recommendedName>
        <fullName evidence="2">T6SS Phospholipase effector Tle1-like catalytic domain-containing protein</fullName>
    </recommendedName>
</protein>
<gene>
    <name evidence="3" type="ORF">GCM10007857_75990</name>
</gene>
<evidence type="ECO:0000313" key="4">
    <source>
        <dbReference type="Proteomes" id="UP001156905"/>
    </source>
</evidence>
<sequence>MAKNILVFADGTGNEGGLLPDESRTNVYKLYRATRTGPETIIDPNKQLALYIPGIGTPIPGHNNNSWGGVKETAQQMFGFGITKKIIDCYVAIVGVWEPEDRIYLFGFSRGAYTARCLAHVLELCGIPTKERNGQPISLDPSSLRRVAKDAVSSIYWRGMPRDGAKAEKRAAQFRDAYRSQVGRSAGASTYFIGIWDAVAAIGWQRFFPDWAYDRHFPSDIQYARHLQSIDEGRKDFKRVPWGGSGTVKWPDRHGEPEQFDQIWFAGNHADIGGSYPENESRLSDITLAWMVEFITEKIPGAGRVIVDKNLLRLYPSADGMMHDECMVGMGGTALRWAKAVREVPDTAQLHSTVYERLAMKSVRNFTSFGPYRPVALQNHLKAKKYFEASTRGGDDAIESDSADKLSAPPSGAVST</sequence>
<comment type="caution">
    <text evidence="3">The sequence shown here is derived from an EMBL/GenBank/DDBJ whole genome shotgun (WGS) entry which is preliminary data.</text>
</comment>
<reference evidence="4" key="1">
    <citation type="journal article" date="2019" name="Int. J. Syst. Evol. Microbiol.">
        <title>The Global Catalogue of Microorganisms (GCM) 10K type strain sequencing project: providing services to taxonomists for standard genome sequencing and annotation.</title>
        <authorList>
            <consortium name="The Broad Institute Genomics Platform"/>
            <consortium name="The Broad Institute Genome Sequencing Center for Infectious Disease"/>
            <person name="Wu L."/>
            <person name="Ma J."/>
        </authorList>
    </citation>
    <scope>NUCLEOTIDE SEQUENCE [LARGE SCALE GENOMIC DNA]</scope>
    <source>
        <strain evidence="4">NBRC 102520</strain>
    </source>
</reference>
<dbReference type="EMBL" id="BSOW01000039">
    <property type="protein sequence ID" value="GLR90883.1"/>
    <property type="molecule type" value="Genomic_DNA"/>
</dbReference>
<keyword evidence="4" id="KW-1185">Reference proteome</keyword>
<feature type="region of interest" description="Disordered" evidence="1">
    <location>
        <begin position="397"/>
        <end position="416"/>
    </location>
</feature>
<evidence type="ECO:0000259" key="2">
    <source>
        <dbReference type="Pfam" id="PF09994"/>
    </source>
</evidence>
<evidence type="ECO:0000256" key="1">
    <source>
        <dbReference type="SAM" id="MobiDB-lite"/>
    </source>
</evidence>
<evidence type="ECO:0000313" key="3">
    <source>
        <dbReference type="EMBL" id="GLR90883.1"/>
    </source>
</evidence>
<dbReference type="PANTHER" id="PTHR33840">
    <property type="match status" value="1"/>
</dbReference>
<proteinExistence type="predicted"/>
<dbReference type="SUPFAM" id="SSF53474">
    <property type="entry name" value="alpha/beta-Hydrolases"/>
    <property type="match status" value="1"/>
</dbReference>
<accession>A0ABQ6BA25</accession>
<organism evidence="3 4">
    <name type="scientific">Bradyrhizobium iriomotense</name>
    <dbReference type="NCBI Taxonomy" id="441950"/>
    <lineage>
        <taxon>Bacteria</taxon>
        <taxon>Pseudomonadati</taxon>
        <taxon>Pseudomonadota</taxon>
        <taxon>Alphaproteobacteria</taxon>
        <taxon>Hyphomicrobiales</taxon>
        <taxon>Nitrobacteraceae</taxon>
        <taxon>Bradyrhizobium</taxon>
    </lineage>
</organism>
<dbReference type="RefSeq" id="WP_284273949.1">
    <property type="nucleotide sequence ID" value="NZ_BSOW01000039.1"/>
</dbReference>
<dbReference type="Pfam" id="PF09994">
    <property type="entry name" value="T6SS_Tle1-like_cat"/>
    <property type="match status" value="1"/>
</dbReference>
<dbReference type="InterPro" id="IPR029058">
    <property type="entry name" value="AB_hydrolase_fold"/>
</dbReference>
<dbReference type="PANTHER" id="PTHR33840:SF1">
    <property type="entry name" value="TLE1 PHOSPHOLIPASE DOMAIN-CONTAINING PROTEIN"/>
    <property type="match status" value="1"/>
</dbReference>
<dbReference type="InterPro" id="IPR018712">
    <property type="entry name" value="Tle1-like_cat"/>
</dbReference>